<evidence type="ECO:0000313" key="3">
    <source>
        <dbReference type="Proteomes" id="UP001595735"/>
    </source>
</evidence>
<evidence type="ECO:0000313" key="2">
    <source>
        <dbReference type="EMBL" id="MFC3758707.1"/>
    </source>
</evidence>
<organism evidence="2 3">
    <name type="scientific">Chryseobacterium tructae</name>
    <dbReference type="NCBI Taxonomy" id="1037380"/>
    <lineage>
        <taxon>Bacteria</taxon>
        <taxon>Pseudomonadati</taxon>
        <taxon>Bacteroidota</taxon>
        <taxon>Flavobacteriia</taxon>
        <taxon>Flavobacteriales</taxon>
        <taxon>Weeksellaceae</taxon>
        <taxon>Chryseobacterium group</taxon>
        <taxon>Chryseobacterium</taxon>
    </lineage>
</organism>
<feature type="transmembrane region" description="Helical" evidence="1">
    <location>
        <begin position="49"/>
        <end position="72"/>
    </location>
</feature>
<accession>A0ABV7Y1P0</accession>
<dbReference type="RefSeq" id="WP_290300768.1">
    <property type="nucleotide sequence ID" value="NZ_JAUFQR010000001.1"/>
</dbReference>
<sequence length="143" mass="16891">MSKKKYILLSILKTWLISTVVSMILLILFMIWTKEPMREHPRNCDMSGIVYGLTLFWIVLMSLVSFSSLLSLLKPFQTKMKSGLCWLLLPILSLGYFFFLIAELTITGEMILLFFISNLPWFALWIFYYSKFNTLYFSQKIQQ</sequence>
<feature type="transmembrane region" description="Helical" evidence="1">
    <location>
        <begin position="7"/>
        <end position="29"/>
    </location>
</feature>
<feature type="transmembrane region" description="Helical" evidence="1">
    <location>
        <begin position="110"/>
        <end position="130"/>
    </location>
</feature>
<keyword evidence="1" id="KW-1133">Transmembrane helix</keyword>
<gene>
    <name evidence="2" type="ORF">ACFONJ_22210</name>
</gene>
<reference evidence="3" key="1">
    <citation type="journal article" date="2019" name="Int. J. Syst. Evol. Microbiol.">
        <title>The Global Catalogue of Microorganisms (GCM) 10K type strain sequencing project: providing services to taxonomists for standard genome sequencing and annotation.</title>
        <authorList>
            <consortium name="The Broad Institute Genomics Platform"/>
            <consortium name="The Broad Institute Genome Sequencing Center for Infectious Disease"/>
            <person name="Wu L."/>
            <person name="Ma J."/>
        </authorList>
    </citation>
    <scope>NUCLEOTIDE SEQUENCE [LARGE SCALE GENOMIC DNA]</scope>
    <source>
        <strain evidence="3">CECT 7798</strain>
    </source>
</reference>
<keyword evidence="3" id="KW-1185">Reference proteome</keyword>
<comment type="caution">
    <text evidence="2">The sequence shown here is derived from an EMBL/GenBank/DDBJ whole genome shotgun (WGS) entry which is preliminary data.</text>
</comment>
<dbReference type="Proteomes" id="UP001595735">
    <property type="component" value="Unassembled WGS sequence"/>
</dbReference>
<evidence type="ECO:0008006" key="4">
    <source>
        <dbReference type="Google" id="ProtNLM"/>
    </source>
</evidence>
<dbReference type="EMBL" id="JBHRYO010000002">
    <property type="protein sequence ID" value="MFC3758707.1"/>
    <property type="molecule type" value="Genomic_DNA"/>
</dbReference>
<protein>
    <recommendedName>
        <fullName evidence="4">DUF2569 domain-containing protein</fullName>
    </recommendedName>
</protein>
<proteinExistence type="predicted"/>
<evidence type="ECO:0000256" key="1">
    <source>
        <dbReference type="SAM" id="Phobius"/>
    </source>
</evidence>
<keyword evidence="1" id="KW-0472">Membrane</keyword>
<feature type="transmembrane region" description="Helical" evidence="1">
    <location>
        <begin position="84"/>
        <end position="104"/>
    </location>
</feature>
<name>A0ABV7Y1P0_9FLAO</name>
<keyword evidence="1" id="KW-0812">Transmembrane</keyword>